<dbReference type="CDD" id="cd07437">
    <property type="entry name" value="PHP_HisPPase_Ycdx_like"/>
    <property type="match status" value="1"/>
</dbReference>
<comment type="caution">
    <text evidence="2">The sequence shown here is derived from an EMBL/GenBank/DDBJ whole genome shotgun (WGS) entry which is preliminary data.</text>
</comment>
<proteinExistence type="predicted"/>
<dbReference type="EMBL" id="RJQC01000001">
    <property type="protein sequence ID" value="RNM31111.1"/>
    <property type="molecule type" value="Genomic_DNA"/>
</dbReference>
<dbReference type="SUPFAM" id="SSF89550">
    <property type="entry name" value="PHP domain-like"/>
    <property type="match status" value="1"/>
</dbReference>
<dbReference type="OrthoDB" id="9808747at2"/>
<dbReference type="GO" id="GO:0042578">
    <property type="term" value="F:phosphoric ester hydrolase activity"/>
    <property type="evidence" value="ECO:0007669"/>
    <property type="project" value="TreeGrafter"/>
</dbReference>
<accession>A0A3N0I257</accession>
<dbReference type="Proteomes" id="UP000276568">
    <property type="component" value="Unassembled WGS sequence"/>
</dbReference>
<dbReference type="SMART" id="SM00481">
    <property type="entry name" value="POLIIIAc"/>
    <property type="match status" value="1"/>
</dbReference>
<name>A0A3N0I257_9FIRM</name>
<organism evidence="2 3">
    <name type="scientific">Absicoccus porci</name>
    <dbReference type="NCBI Taxonomy" id="2486576"/>
    <lineage>
        <taxon>Bacteria</taxon>
        <taxon>Bacillati</taxon>
        <taxon>Bacillota</taxon>
        <taxon>Erysipelotrichia</taxon>
        <taxon>Erysipelotrichales</taxon>
        <taxon>Erysipelotrichaceae</taxon>
        <taxon>Absicoccus</taxon>
    </lineage>
</organism>
<dbReference type="Pfam" id="PF02811">
    <property type="entry name" value="PHP"/>
    <property type="match status" value="1"/>
</dbReference>
<feature type="domain" description="Polymerase/histidinol phosphatase N-terminal" evidence="1">
    <location>
        <begin position="5"/>
        <end position="79"/>
    </location>
</feature>
<evidence type="ECO:0000313" key="3">
    <source>
        <dbReference type="Proteomes" id="UP000276568"/>
    </source>
</evidence>
<dbReference type="AlphaFoldDB" id="A0A3N0I257"/>
<dbReference type="Gene3D" id="3.20.20.140">
    <property type="entry name" value="Metal-dependent hydrolases"/>
    <property type="match status" value="1"/>
</dbReference>
<dbReference type="InterPro" id="IPR004013">
    <property type="entry name" value="PHP_dom"/>
</dbReference>
<evidence type="ECO:0000313" key="2">
    <source>
        <dbReference type="EMBL" id="RNM31111.1"/>
    </source>
</evidence>
<dbReference type="PANTHER" id="PTHR36928">
    <property type="entry name" value="PHOSPHATASE YCDX-RELATED"/>
    <property type="match status" value="1"/>
</dbReference>
<dbReference type="RefSeq" id="WP_128519291.1">
    <property type="nucleotide sequence ID" value="NZ_CAUWBR010000008.1"/>
</dbReference>
<evidence type="ECO:0000259" key="1">
    <source>
        <dbReference type="SMART" id="SM00481"/>
    </source>
</evidence>
<dbReference type="InterPro" id="IPR003141">
    <property type="entry name" value="Pol/His_phosphatase_N"/>
</dbReference>
<dbReference type="InterPro" id="IPR050243">
    <property type="entry name" value="PHP_phosphatase"/>
</dbReference>
<dbReference type="GO" id="GO:0008270">
    <property type="term" value="F:zinc ion binding"/>
    <property type="evidence" value="ECO:0007669"/>
    <property type="project" value="TreeGrafter"/>
</dbReference>
<reference evidence="2 3" key="1">
    <citation type="submission" date="2018-11" db="EMBL/GenBank/DDBJ databases">
        <title>Clostridium sp. nov., a member of the family Erysipelotrichaceae isolated from pig faeces.</title>
        <authorList>
            <person name="Chang Y.-H."/>
        </authorList>
    </citation>
    <scope>NUCLEOTIDE SEQUENCE [LARGE SCALE GENOMIC DNA]</scope>
    <source>
        <strain evidence="2 3">YH-panp20</strain>
    </source>
</reference>
<protein>
    <submittedName>
        <fullName evidence="2">Phosphatase</fullName>
    </submittedName>
</protein>
<gene>
    <name evidence="2" type="ORF">EDX97_00620</name>
</gene>
<keyword evidence="3" id="KW-1185">Reference proteome</keyword>
<dbReference type="PANTHER" id="PTHR36928:SF1">
    <property type="entry name" value="PHOSPHATASE YCDX-RELATED"/>
    <property type="match status" value="1"/>
</dbReference>
<sequence>MDLIGDMHMHTLVSGHAYGTIREMAQAAQAKGLEMIGITEHAPGIPGTVDPFYYNNLQAVPRELYGVQVYHGSEINVLKDGTLSLAQSYIDHLDYAIVGIHVQCYENAGKEQNTSNLIACMKNEKVKIVSHPDDDHTPLDYERLVKAAKQYHVALEVNNSSLKKVDQRWNCLENYRTMLSLCQKRRVPVIIDSDAHDPSQVGELNLAKALVESVGFDPSLVLNTNPEKLKSFLF</sequence>
<dbReference type="GO" id="GO:0005829">
    <property type="term" value="C:cytosol"/>
    <property type="evidence" value="ECO:0007669"/>
    <property type="project" value="TreeGrafter"/>
</dbReference>
<dbReference type="InterPro" id="IPR016195">
    <property type="entry name" value="Pol/histidinol_Pase-like"/>
</dbReference>